<proteinExistence type="predicted"/>
<dbReference type="Pfam" id="PF08241">
    <property type="entry name" value="Methyltransf_11"/>
    <property type="match status" value="1"/>
</dbReference>
<dbReference type="AlphaFoldDB" id="A0A2B7W8C7"/>
<dbReference type="Proteomes" id="UP000223968">
    <property type="component" value="Unassembled WGS sequence"/>
</dbReference>
<protein>
    <recommendedName>
        <fullName evidence="1">Methyltransferase type 11 domain-containing protein</fullName>
    </recommendedName>
</protein>
<sequence>SNKMWSSFVKNYNRLHRTGPTVEGAVKIVEAANAVYPISNASTILDVGCGGGHIVSHILETHGHQLPPAARIIASDFVEGMVHLVREDQRNNIAQGKAVWERLETAVLDAMDLSSFGDGECSHVLAGFVYSGIPDSEKALKEAHRVLRKDGAIALTNVKEAEWLDLLQVIKEVKPDLPELPKIKSMSPTWYEDAGTRGHLERAGFREIEVRQIPLKYEYEAYEVVGEKLFDSLPFMERWLGQMSEREIRRARELVVERVRGMYPSEPFALLGKATLAIGRK</sequence>
<dbReference type="STRING" id="1447875.A0A2B7W8C7"/>
<feature type="non-terminal residue" evidence="2">
    <location>
        <position position="1"/>
    </location>
</feature>
<dbReference type="GO" id="GO:0008757">
    <property type="term" value="F:S-adenosylmethionine-dependent methyltransferase activity"/>
    <property type="evidence" value="ECO:0007669"/>
    <property type="project" value="InterPro"/>
</dbReference>
<dbReference type="InterPro" id="IPR013216">
    <property type="entry name" value="Methyltransf_11"/>
</dbReference>
<dbReference type="PANTHER" id="PTHR43591">
    <property type="entry name" value="METHYLTRANSFERASE"/>
    <property type="match status" value="1"/>
</dbReference>
<reference evidence="2 3" key="1">
    <citation type="submission" date="2017-10" db="EMBL/GenBank/DDBJ databases">
        <title>Comparative genomics in systemic dimorphic fungi from Ajellomycetaceae.</title>
        <authorList>
            <person name="Munoz J.F."/>
            <person name="Mcewen J.G."/>
            <person name="Clay O.K."/>
            <person name="Cuomo C.A."/>
        </authorList>
    </citation>
    <scope>NUCLEOTIDE SEQUENCE [LARGE SCALE GENOMIC DNA]</scope>
    <source>
        <strain evidence="2 3">UAMH5409</strain>
    </source>
</reference>
<dbReference type="EMBL" id="PDNB01000313">
    <property type="protein sequence ID" value="PGG95783.1"/>
    <property type="molecule type" value="Genomic_DNA"/>
</dbReference>
<evidence type="ECO:0000313" key="2">
    <source>
        <dbReference type="EMBL" id="PGG95783.1"/>
    </source>
</evidence>
<feature type="domain" description="Methyltransferase type 11" evidence="1">
    <location>
        <begin position="45"/>
        <end position="154"/>
    </location>
</feature>
<dbReference type="CDD" id="cd02440">
    <property type="entry name" value="AdoMet_MTases"/>
    <property type="match status" value="1"/>
</dbReference>
<accession>A0A2B7W8C7</accession>
<organism evidence="2 3">
    <name type="scientific">Helicocarpus griseus UAMH5409</name>
    <dbReference type="NCBI Taxonomy" id="1447875"/>
    <lineage>
        <taxon>Eukaryota</taxon>
        <taxon>Fungi</taxon>
        <taxon>Dikarya</taxon>
        <taxon>Ascomycota</taxon>
        <taxon>Pezizomycotina</taxon>
        <taxon>Eurotiomycetes</taxon>
        <taxon>Eurotiomycetidae</taxon>
        <taxon>Onygenales</taxon>
        <taxon>Ajellomycetaceae</taxon>
        <taxon>Helicocarpus</taxon>
    </lineage>
</organism>
<dbReference type="InterPro" id="IPR029063">
    <property type="entry name" value="SAM-dependent_MTases_sf"/>
</dbReference>
<evidence type="ECO:0000259" key="1">
    <source>
        <dbReference type="Pfam" id="PF08241"/>
    </source>
</evidence>
<dbReference type="SUPFAM" id="SSF53335">
    <property type="entry name" value="S-adenosyl-L-methionine-dependent methyltransferases"/>
    <property type="match status" value="1"/>
</dbReference>
<name>A0A2B7W8C7_9EURO</name>
<dbReference type="OrthoDB" id="2013972at2759"/>
<evidence type="ECO:0000313" key="3">
    <source>
        <dbReference type="Proteomes" id="UP000223968"/>
    </source>
</evidence>
<comment type="caution">
    <text evidence="2">The sequence shown here is derived from an EMBL/GenBank/DDBJ whole genome shotgun (WGS) entry which is preliminary data.</text>
</comment>
<keyword evidence="3" id="KW-1185">Reference proteome</keyword>
<gene>
    <name evidence="2" type="ORF">AJ79_09883</name>
</gene>
<dbReference type="Gene3D" id="3.40.50.150">
    <property type="entry name" value="Vaccinia Virus protein VP39"/>
    <property type="match status" value="1"/>
</dbReference>